<comment type="caution">
    <text evidence="1">The sequence shown here is derived from an EMBL/GenBank/DDBJ whole genome shotgun (WGS) entry which is preliminary data.</text>
</comment>
<accession>A0A843V4I3</accession>
<keyword evidence="2" id="KW-1185">Reference proteome</keyword>
<protein>
    <submittedName>
        <fullName evidence="1">Uncharacterized protein</fullName>
    </submittedName>
</protein>
<gene>
    <name evidence="1" type="ORF">Taro_021156</name>
</gene>
<organism evidence="1 2">
    <name type="scientific">Colocasia esculenta</name>
    <name type="common">Wild taro</name>
    <name type="synonym">Arum esculentum</name>
    <dbReference type="NCBI Taxonomy" id="4460"/>
    <lineage>
        <taxon>Eukaryota</taxon>
        <taxon>Viridiplantae</taxon>
        <taxon>Streptophyta</taxon>
        <taxon>Embryophyta</taxon>
        <taxon>Tracheophyta</taxon>
        <taxon>Spermatophyta</taxon>
        <taxon>Magnoliopsida</taxon>
        <taxon>Liliopsida</taxon>
        <taxon>Araceae</taxon>
        <taxon>Aroideae</taxon>
        <taxon>Colocasieae</taxon>
        <taxon>Colocasia</taxon>
    </lineage>
</organism>
<name>A0A843V4I3_COLES</name>
<proteinExistence type="predicted"/>
<reference evidence="1" key="1">
    <citation type="submission" date="2017-07" db="EMBL/GenBank/DDBJ databases">
        <title>Taro Niue Genome Assembly and Annotation.</title>
        <authorList>
            <person name="Atibalentja N."/>
            <person name="Keating K."/>
            <person name="Fields C.J."/>
        </authorList>
    </citation>
    <scope>NUCLEOTIDE SEQUENCE</scope>
    <source>
        <strain evidence="1">Niue_2</strain>
        <tissue evidence="1">Leaf</tissue>
    </source>
</reference>
<dbReference type="EMBL" id="NMUH01001071">
    <property type="protein sequence ID" value="MQL88584.1"/>
    <property type="molecule type" value="Genomic_DNA"/>
</dbReference>
<dbReference type="Proteomes" id="UP000652761">
    <property type="component" value="Unassembled WGS sequence"/>
</dbReference>
<evidence type="ECO:0000313" key="1">
    <source>
        <dbReference type="EMBL" id="MQL88584.1"/>
    </source>
</evidence>
<sequence length="205" mass="23152">MEVLRPIPKQPLRILLTKGIVPLKDNTTPSTPTGLLLFPGQEGSPLLLQDKEDFAKLAVDVVMRLKEEIVSVGVGESQVHRDLLGLFASSMASKECSSSMDPMTGKKVKLLDLDNEQLAEGIVMSVDPKKFVMGRPIGHVYCEVLMDEAKRSLFNEVPRVLKTPRVSIPYVNWDLAQSLKSSLRYPWPLRIFYLRQSRSWRLESF</sequence>
<evidence type="ECO:0000313" key="2">
    <source>
        <dbReference type="Proteomes" id="UP000652761"/>
    </source>
</evidence>
<dbReference type="AlphaFoldDB" id="A0A843V4I3"/>